<protein>
    <submittedName>
        <fullName evidence="1">HET-domain-containing protein</fullName>
    </submittedName>
</protein>
<sequence>MDVPRYKYEPLQLANEIRVLKLGKNRTRIEVCILHVPVASRAFRALSYVWGNPQEAGRATITEGNGQALGWIPLTKNLDNAMRNLRDTEGLENECFWIDQICINQQDEEEKGQQVAMMSHIYTESRQVITYLGPAGIEEEELRGIRLLKRIHEYIPDETWQQMYKVGNAEIWERYMRQGWNWLIQVAYGEWTQRLWIVQEQLLNKNVIMLRGDRLIDWNAIATLPILFGFGHLPQQYRDTARRMLGGNAVPAVEVERSIYGLWWDRQARLQTETVYTWSPLCHNLQWYQSLLCRDPRDRVYAILAISKDSAALSLNPDYSSMNTPDTLSRHLSVRVLQNGHNLELLSFSLSWRQPHSTLPSWCLNLDIAFDANSPANVPVEVYKPHPIWQLKESVRFRSNDSVLIVRGRIIDNISTKNYSTVRIHETTNISSQNGFLRSLVSTVPDNFHMEDISRILDTTTARAPWSPQPTAQATKDEVIAFYFWVYLRYLLRLLVEETGSILPTSDDIIERCDRILQRLKVLAPRNPYPECEITAEITESEFMALEKVLIYSLEEGRCLGRTATQRFFNATHSVQEGDPIVALQGSDQLYVIRLVGGTYKLITDVFVDGMMNGEAYENVHPDMVDCDIALA</sequence>
<keyword evidence="2" id="KW-1185">Reference proteome</keyword>
<proteinExistence type="predicted"/>
<dbReference type="EMBL" id="MU006760">
    <property type="protein sequence ID" value="KAF2621167.1"/>
    <property type="molecule type" value="Genomic_DNA"/>
</dbReference>
<accession>A0ACB6RHJ9</accession>
<evidence type="ECO:0000313" key="1">
    <source>
        <dbReference type="EMBL" id="KAF2621167.1"/>
    </source>
</evidence>
<comment type="caution">
    <text evidence="1">The sequence shown here is derived from an EMBL/GenBank/DDBJ whole genome shotgun (WGS) entry which is preliminary data.</text>
</comment>
<dbReference type="Proteomes" id="UP000799754">
    <property type="component" value="Unassembled WGS sequence"/>
</dbReference>
<gene>
    <name evidence="1" type="ORF">BU25DRAFT_404916</name>
</gene>
<organism evidence="1 2">
    <name type="scientific">Macroventuria anomochaeta</name>
    <dbReference type="NCBI Taxonomy" id="301207"/>
    <lineage>
        <taxon>Eukaryota</taxon>
        <taxon>Fungi</taxon>
        <taxon>Dikarya</taxon>
        <taxon>Ascomycota</taxon>
        <taxon>Pezizomycotina</taxon>
        <taxon>Dothideomycetes</taxon>
        <taxon>Pleosporomycetidae</taxon>
        <taxon>Pleosporales</taxon>
        <taxon>Pleosporineae</taxon>
        <taxon>Didymellaceae</taxon>
        <taxon>Macroventuria</taxon>
    </lineage>
</organism>
<evidence type="ECO:0000313" key="2">
    <source>
        <dbReference type="Proteomes" id="UP000799754"/>
    </source>
</evidence>
<name>A0ACB6RHJ9_9PLEO</name>
<reference evidence="1" key="1">
    <citation type="journal article" date="2020" name="Stud. Mycol.">
        <title>101 Dothideomycetes genomes: a test case for predicting lifestyles and emergence of pathogens.</title>
        <authorList>
            <person name="Haridas S."/>
            <person name="Albert R."/>
            <person name="Binder M."/>
            <person name="Bloem J."/>
            <person name="Labutti K."/>
            <person name="Salamov A."/>
            <person name="Andreopoulos B."/>
            <person name="Baker S."/>
            <person name="Barry K."/>
            <person name="Bills G."/>
            <person name="Bluhm B."/>
            <person name="Cannon C."/>
            <person name="Castanera R."/>
            <person name="Culley D."/>
            <person name="Daum C."/>
            <person name="Ezra D."/>
            <person name="Gonzalez J."/>
            <person name="Henrissat B."/>
            <person name="Kuo A."/>
            <person name="Liang C."/>
            <person name="Lipzen A."/>
            <person name="Lutzoni F."/>
            <person name="Magnuson J."/>
            <person name="Mondo S."/>
            <person name="Nolan M."/>
            <person name="Ohm R."/>
            <person name="Pangilinan J."/>
            <person name="Park H.-J."/>
            <person name="Ramirez L."/>
            <person name="Alfaro M."/>
            <person name="Sun H."/>
            <person name="Tritt A."/>
            <person name="Yoshinaga Y."/>
            <person name="Zwiers L.-H."/>
            <person name="Turgeon B."/>
            <person name="Goodwin S."/>
            <person name="Spatafora J."/>
            <person name="Crous P."/>
            <person name="Grigoriev I."/>
        </authorList>
    </citation>
    <scope>NUCLEOTIDE SEQUENCE</scope>
    <source>
        <strain evidence="1">CBS 525.71</strain>
    </source>
</reference>